<gene>
    <name evidence="1" type="ORF">K435DRAFT_811336</name>
</gene>
<keyword evidence="2" id="KW-1185">Reference proteome</keyword>
<reference evidence="1 2" key="1">
    <citation type="journal article" date="2019" name="Nat. Ecol. Evol.">
        <title>Megaphylogeny resolves global patterns of mushroom evolution.</title>
        <authorList>
            <person name="Varga T."/>
            <person name="Krizsan K."/>
            <person name="Foldi C."/>
            <person name="Dima B."/>
            <person name="Sanchez-Garcia M."/>
            <person name="Sanchez-Ramirez S."/>
            <person name="Szollosi G.J."/>
            <person name="Szarkandi J.G."/>
            <person name="Papp V."/>
            <person name="Albert L."/>
            <person name="Andreopoulos W."/>
            <person name="Angelini C."/>
            <person name="Antonin V."/>
            <person name="Barry K.W."/>
            <person name="Bougher N.L."/>
            <person name="Buchanan P."/>
            <person name="Buyck B."/>
            <person name="Bense V."/>
            <person name="Catcheside P."/>
            <person name="Chovatia M."/>
            <person name="Cooper J."/>
            <person name="Damon W."/>
            <person name="Desjardin D."/>
            <person name="Finy P."/>
            <person name="Geml J."/>
            <person name="Haridas S."/>
            <person name="Hughes K."/>
            <person name="Justo A."/>
            <person name="Karasinski D."/>
            <person name="Kautmanova I."/>
            <person name="Kiss B."/>
            <person name="Kocsube S."/>
            <person name="Kotiranta H."/>
            <person name="LaButti K.M."/>
            <person name="Lechner B.E."/>
            <person name="Liimatainen K."/>
            <person name="Lipzen A."/>
            <person name="Lukacs Z."/>
            <person name="Mihaltcheva S."/>
            <person name="Morgado L.N."/>
            <person name="Niskanen T."/>
            <person name="Noordeloos M.E."/>
            <person name="Ohm R.A."/>
            <person name="Ortiz-Santana B."/>
            <person name="Ovrebo C."/>
            <person name="Racz N."/>
            <person name="Riley R."/>
            <person name="Savchenko A."/>
            <person name="Shiryaev A."/>
            <person name="Soop K."/>
            <person name="Spirin V."/>
            <person name="Szebenyi C."/>
            <person name="Tomsovsky M."/>
            <person name="Tulloss R.E."/>
            <person name="Uehling J."/>
            <person name="Grigoriev I.V."/>
            <person name="Vagvolgyi C."/>
            <person name="Papp T."/>
            <person name="Martin F.M."/>
            <person name="Miettinen O."/>
            <person name="Hibbett D.S."/>
            <person name="Nagy L.G."/>
        </authorList>
    </citation>
    <scope>NUCLEOTIDE SEQUENCE [LARGE SCALE GENOMIC DNA]</scope>
    <source>
        <strain evidence="1 2">CBS 962.96</strain>
    </source>
</reference>
<dbReference type="AlphaFoldDB" id="A0A4V4HBA6"/>
<evidence type="ECO:0000313" key="2">
    <source>
        <dbReference type="Proteomes" id="UP000297245"/>
    </source>
</evidence>
<accession>A0A4V4HBA6</accession>
<sequence length="183" mass="19620">MPPRSQVWEHIREGSQNVNKSGHKYSWCKYCIGHAVQSLGSCYREQASAGLRPSATSLNAVTEEVHETLNKNQLPQTRIVDFGSQITVQVLQGQPEKLWQHLAKCPHVPANVHPGKTGIRVMPYHQMVDLVLQLVLDIVPLALVPVLAQAGVMFEGGVGDGNFGGGVCSDGGGVIGTFGTIGS</sequence>
<organism evidence="1 2">
    <name type="scientific">Dendrothele bispora (strain CBS 962.96)</name>
    <dbReference type="NCBI Taxonomy" id="1314807"/>
    <lineage>
        <taxon>Eukaryota</taxon>
        <taxon>Fungi</taxon>
        <taxon>Dikarya</taxon>
        <taxon>Basidiomycota</taxon>
        <taxon>Agaricomycotina</taxon>
        <taxon>Agaricomycetes</taxon>
        <taxon>Agaricomycetidae</taxon>
        <taxon>Agaricales</taxon>
        <taxon>Agaricales incertae sedis</taxon>
        <taxon>Dendrothele</taxon>
    </lineage>
</organism>
<dbReference type="Proteomes" id="UP000297245">
    <property type="component" value="Unassembled WGS sequence"/>
</dbReference>
<proteinExistence type="predicted"/>
<protein>
    <submittedName>
        <fullName evidence="1">Uncharacterized protein</fullName>
    </submittedName>
</protein>
<dbReference type="EMBL" id="ML180149">
    <property type="protein sequence ID" value="THU78695.1"/>
    <property type="molecule type" value="Genomic_DNA"/>
</dbReference>
<name>A0A4V4HBA6_DENBC</name>
<evidence type="ECO:0000313" key="1">
    <source>
        <dbReference type="EMBL" id="THU78695.1"/>
    </source>
</evidence>